<evidence type="ECO:0000256" key="2">
    <source>
        <dbReference type="ARBA" id="ARBA00010790"/>
    </source>
</evidence>
<dbReference type="Gene3D" id="3.50.50.60">
    <property type="entry name" value="FAD/NAD(P)-binding domain"/>
    <property type="match status" value="2"/>
</dbReference>
<sequence length="547" mass="60027">MIENNDAIAGDESVAADLCIVGAGPAGIALARELVGSRMKVVLVESGNLEIEPLSQKLNEAVVSGLPFTGHAEGRGRAFGGSARLWAGQCLPLDPIDLEERPWVRHSGWPIAYGELEPYWRRAERFFGVEGESYGARTYRPFGLAAPAWDPRVVEAMFTVYTPSVDTGRAHIRAFRNATNLRVLVNATVSEIRTDATGRKVEGVTVSNASGAERTILARRVVLCGGALENARLLLLSRSANPKGLGNTHDLVGRFFQDHPNGLTAVLEGDGADLQERFRLLYARSRRYFPKLKLSEALQREARVLNANAHLVFDYPPGGGLDTLRTVVHALRRRDLGAETRRQVLRLPRHAGEIVGAAIQHRRGRSPIAEPTSVHLQCYLEQEPDPESRVTLSTQRSDAHGSPMLDINWTFGELEQRTLKTVTEAICGEFERLRLGRLKPLPWLEGPREGYASHLRDGYHHAGTTRMARSPEEGVVDADCAVFDVDGLYACGGSVFPTSGYANPTLTIVALAIRLADHLGERFRQSGMEGGTAARDRRTATLEQVER</sequence>
<keyword evidence="4" id="KW-0274">FAD</keyword>
<keyword evidence="10" id="KW-1185">Reference proteome</keyword>
<evidence type="ECO:0000256" key="1">
    <source>
        <dbReference type="ARBA" id="ARBA00001974"/>
    </source>
</evidence>
<evidence type="ECO:0000259" key="8">
    <source>
        <dbReference type="Pfam" id="PF05199"/>
    </source>
</evidence>
<dbReference type="Pfam" id="PF05199">
    <property type="entry name" value="GMC_oxred_C"/>
    <property type="match status" value="1"/>
</dbReference>
<accession>A0A506UH29</accession>
<feature type="region of interest" description="Disordered" evidence="6">
    <location>
        <begin position="526"/>
        <end position="547"/>
    </location>
</feature>
<dbReference type="RefSeq" id="WP_141165433.1">
    <property type="nucleotide sequence ID" value="NZ_VHLH01000002.1"/>
</dbReference>
<dbReference type="InterPro" id="IPR007867">
    <property type="entry name" value="GMC_OxRtase_C"/>
</dbReference>
<dbReference type="OrthoDB" id="9798604at2"/>
<evidence type="ECO:0000256" key="3">
    <source>
        <dbReference type="ARBA" id="ARBA00022630"/>
    </source>
</evidence>
<comment type="cofactor">
    <cofactor evidence="1">
        <name>FAD</name>
        <dbReference type="ChEBI" id="CHEBI:57692"/>
    </cofactor>
</comment>
<organism evidence="9 10">
    <name type="scientific">Pararhizobium mangrovi</name>
    <dbReference type="NCBI Taxonomy" id="2590452"/>
    <lineage>
        <taxon>Bacteria</taxon>
        <taxon>Pseudomonadati</taxon>
        <taxon>Pseudomonadota</taxon>
        <taxon>Alphaproteobacteria</taxon>
        <taxon>Hyphomicrobiales</taxon>
        <taxon>Rhizobiaceae</taxon>
        <taxon>Rhizobium/Agrobacterium group</taxon>
        <taxon>Pararhizobium</taxon>
    </lineage>
</organism>
<dbReference type="InterPro" id="IPR006076">
    <property type="entry name" value="FAD-dep_OxRdtase"/>
</dbReference>
<evidence type="ECO:0000256" key="4">
    <source>
        <dbReference type="ARBA" id="ARBA00022827"/>
    </source>
</evidence>
<name>A0A506UH29_9HYPH</name>
<feature type="compositionally biased region" description="Basic and acidic residues" evidence="6">
    <location>
        <begin position="534"/>
        <end position="547"/>
    </location>
</feature>
<evidence type="ECO:0000256" key="6">
    <source>
        <dbReference type="SAM" id="MobiDB-lite"/>
    </source>
</evidence>
<dbReference type="PANTHER" id="PTHR42784:SF1">
    <property type="entry name" value="PYRANOSE 2-OXIDASE"/>
    <property type="match status" value="1"/>
</dbReference>
<evidence type="ECO:0000256" key="5">
    <source>
        <dbReference type="ARBA" id="ARBA00023002"/>
    </source>
</evidence>
<keyword evidence="3" id="KW-0285">Flavoprotein</keyword>
<dbReference type="Pfam" id="PF01266">
    <property type="entry name" value="DAO"/>
    <property type="match status" value="1"/>
</dbReference>
<feature type="domain" description="FAD dependent oxidoreductase" evidence="7">
    <location>
        <begin position="17"/>
        <end position="228"/>
    </location>
</feature>
<dbReference type="GO" id="GO:0016614">
    <property type="term" value="F:oxidoreductase activity, acting on CH-OH group of donors"/>
    <property type="evidence" value="ECO:0007669"/>
    <property type="project" value="InterPro"/>
</dbReference>
<dbReference type="AlphaFoldDB" id="A0A506UH29"/>
<reference evidence="9 10" key="1">
    <citation type="submission" date="2019-06" db="EMBL/GenBank/DDBJ databases">
        <authorList>
            <person name="Li M."/>
        </authorList>
    </citation>
    <scope>NUCLEOTIDE SEQUENCE [LARGE SCALE GENOMIC DNA]</scope>
    <source>
        <strain evidence="9 10">BGMRC6574</strain>
    </source>
</reference>
<comment type="similarity">
    <text evidence="2">Belongs to the GMC oxidoreductase family.</text>
</comment>
<evidence type="ECO:0000313" key="10">
    <source>
        <dbReference type="Proteomes" id="UP000320314"/>
    </source>
</evidence>
<dbReference type="EMBL" id="VHLH01000002">
    <property type="protein sequence ID" value="TPW32077.1"/>
    <property type="molecule type" value="Genomic_DNA"/>
</dbReference>
<keyword evidence="5" id="KW-0560">Oxidoreductase</keyword>
<feature type="domain" description="Glucose-methanol-choline oxidoreductase C-terminal" evidence="8">
    <location>
        <begin position="384"/>
        <end position="512"/>
    </location>
</feature>
<evidence type="ECO:0000313" key="9">
    <source>
        <dbReference type="EMBL" id="TPW32077.1"/>
    </source>
</evidence>
<proteinExistence type="inferred from homology"/>
<dbReference type="Proteomes" id="UP000320314">
    <property type="component" value="Unassembled WGS sequence"/>
</dbReference>
<gene>
    <name evidence="9" type="ORF">FJU11_02520</name>
</gene>
<dbReference type="InterPro" id="IPR036188">
    <property type="entry name" value="FAD/NAD-bd_sf"/>
</dbReference>
<dbReference type="SUPFAM" id="SSF51905">
    <property type="entry name" value="FAD/NAD(P)-binding domain"/>
    <property type="match status" value="1"/>
</dbReference>
<comment type="caution">
    <text evidence="9">The sequence shown here is derived from an EMBL/GenBank/DDBJ whole genome shotgun (WGS) entry which is preliminary data.</text>
</comment>
<evidence type="ECO:0000259" key="7">
    <source>
        <dbReference type="Pfam" id="PF01266"/>
    </source>
</evidence>
<dbReference type="PANTHER" id="PTHR42784">
    <property type="entry name" value="PYRANOSE 2-OXIDASE"/>
    <property type="match status" value="1"/>
</dbReference>
<dbReference type="InterPro" id="IPR051473">
    <property type="entry name" value="P2Ox-like"/>
</dbReference>
<protein>
    <submittedName>
        <fullName evidence="9">GMC family oxidoreductase</fullName>
    </submittedName>
</protein>